<name>A0A1Q5Q6F3_TALAT</name>
<keyword evidence="3 7" id="KW-0813">Transport</keyword>
<dbReference type="GO" id="GO:0005381">
    <property type="term" value="F:iron ion transmembrane transporter activity"/>
    <property type="evidence" value="ECO:0007669"/>
    <property type="project" value="UniProtKB-UniRule"/>
</dbReference>
<sequence>MAARHIEQRTPDEHTPLIAGRENIEAGVSTFSGDEYHHPESHLSTRNVHRLYISHFLSTWNSRVFEFGAVLYLATVYPRTLLPMSVYALARGLVAVVFASAVGYYIDVGNRLQVCFNDLLWQHLLACVEKLSSILNMVSVEKDWVVVVAGTDHAGLRRLNAQMRGIDLVCKLLGPLFIALIDGISTETAINVNLGMNVCSVVVEYYSIAKVGLQVQPVASRFDWSLLTVHSSYYFRHPYFLPSFSGALLYLTVLSFAGQMVTWLLSTGYDAAQVAVVRTLAVGFEVLATWVAPWLMGKIGPTRAGLWLVSWQVTCLASGLAIFWHFDSQPFLSASGLVGGVILSRLGLRGFDLCAQILVQEGIEAEARGSFSSTEAAWQNLFEICSFVSTVIFSRPDQFKWPVLISVISVALAVLLYAMFVRIQRGHLVHFPSCFGPERLHRSGERALERISSFSDI</sequence>
<dbReference type="RefSeq" id="XP_020115547.1">
    <property type="nucleotide sequence ID" value="XM_020265241.1"/>
</dbReference>
<comment type="function">
    <text evidence="7">May be involved in iron transport and iron homeostasis.</text>
</comment>
<dbReference type="GO" id="GO:0016020">
    <property type="term" value="C:membrane"/>
    <property type="evidence" value="ECO:0007669"/>
    <property type="project" value="UniProtKB-SubCell"/>
</dbReference>
<comment type="caution">
    <text evidence="7">Lacks conserved residue(s) required for the propagation of feature annotation.</text>
</comment>
<proteinExistence type="inferred from homology"/>
<evidence type="ECO:0000256" key="6">
    <source>
        <dbReference type="ARBA" id="ARBA00023136"/>
    </source>
</evidence>
<keyword evidence="5 7" id="KW-1133">Transmembrane helix</keyword>
<dbReference type="PANTHER" id="PTHR11660">
    <property type="entry name" value="SOLUTE CARRIER FAMILY 40 MEMBER"/>
    <property type="match status" value="1"/>
</dbReference>
<keyword evidence="7" id="KW-0406">Ion transport</keyword>
<dbReference type="OrthoDB" id="648861at2759"/>
<feature type="transmembrane region" description="Helical" evidence="7">
    <location>
        <begin position="271"/>
        <end position="292"/>
    </location>
</feature>
<feature type="transmembrane region" description="Helical" evidence="7">
    <location>
        <begin position="51"/>
        <end position="74"/>
    </location>
</feature>
<evidence type="ECO:0000256" key="4">
    <source>
        <dbReference type="ARBA" id="ARBA00022692"/>
    </source>
</evidence>
<dbReference type="EMBL" id="LFMY01000021">
    <property type="protein sequence ID" value="OKL55426.1"/>
    <property type="molecule type" value="Genomic_DNA"/>
</dbReference>
<feature type="transmembrane region" description="Helical" evidence="7">
    <location>
        <begin position="304"/>
        <end position="326"/>
    </location>
</feature>
<feature type="transmembrane region" description="Helical" evidence="7">
    <location>
        <begin position="239"/>
        <end position="265"/>
    </location>
</feature>
<feature type="transmembrane region" description="Helical" evidence="7">
    <location>
        <begin position="86"/>
        <end position="106"/>
    </location>
</feature>
<dbReference type="GeneID" id="31009068"/>
<comment type="subcellular location">
    <subcellularLocation>
        <location evidence="1 7">Membrane</location>
        <topology evidence="1 7">Multi-pass membrane protein</topology>
    </subcellularLocation>
</comment>
<evidence type="ECO:0000256" key="1">
    <source>
        <dbReference type="ARBA" id="ARBA00004141"/>
    </source>
</evidence>
<dbReference type="PANTHER" id="PTHR11660:SF57">
    <property type="entry name" value="SOLUTE CARRIER FAMILY 40 MEMBER"/>
    <property type="match status" value="1"/>
</dbReference>
<evidence type="ECO:0000256" key="2">
    <source>
        <dbReference type="ARBA" id="ARBA00006279"/>
    </source>
</evidence>
<dbReference type="STRING" id="1441469.A0A1Q5Q6F3"/>
<dbReference type="Proteomes" id="UP000214365">
    <property type="component" value="Unassembled WGS sequence"/>
</dbReference>
<evidence type="ECO:0000313" key="9">
    <source>
        <dbReference type="Proteomes" id="UP000214365"/>
    </source>
</evidence>
<gene>
    <name evidence="8" type="ORF">UA08_09312</name>
</gene>
<feature type="transmembrane region" description="Helical" evidence="7">
    <location>
        <begin position="401"/>
        <end position="420"/>
    </location>
</feature>
<protein>
    <recommendedName>
        <fullName evidence="7">Solute carrier family 40 member</fullName>
    </recommendedName>
</protein>
<dbReference type="InterPro" id="IPR009716">
    <property type="entry name" value="Ferroportin-1"/>
</dbReference>
<comment type="caution">
    <text evidence="8">The sequence shown here is derived from an EMBL/GenBank/DDBJ whole genome shotgun (WGS) entry which is preliminary data.</text>
</comment>
<comment type="similarity">
    <text evidence="2 7">Belongs to the ferroportin (FP) (TC 2.A.100) family. SLC40A subfamily.</text>
</comment>
<evidence type="ECO:0000256" key="3">
    <source>
        <dbReference type="ARBA" id="ARBA00022448"/>
    </source>
</evidence>
<evidence type="ECO:0000256" key="7">
    <source>
        <dbReference type="RuleBase" id="RU365065"/>
    </source>
</evidence>
<dbReference type="InterPro" id="IPR036259">
    <property type="entry name" value="MFS_trans_sf"/>
</dbReference>
<evidence type="ECO:0000313" key="8">
    <source>
        <dbReference type="EMBL" id="OKL55426.1"/>
    </source>
</evidence>
<dbReference type="AlphaFoldDB" id="A0A1Q5Q6F3"/>
<organism evidence="8 9">
    <name type="scientific">Talaromyces atroroseus</name>
    <dbReference type="NCBI Taxonomy" id="1441469"/>
    <lineage>
        <taxon>Eukaryota</taxon>
        <taxon>Fungi</taxon>
        <taxon>Dikarya</taxon>
        <taxon>Ascomycota</taxon>
        <taxon>Pezizomycotina</taxon>
        <taxon>Eurotiomycetes</taxon>
        <taxon>Eurotiomycetidae</taxon>
        <taxon>Eurotiales</taxon>
        <taxon>Trichocomaceae</taxon>
        <taxon>Talaromyces</taxon>
        <taxon>Talaromyces sect. Trachyspermi</taxon>
    </lineage>
</organism>
<accession>A0A1Q5Q6F3</accession>
<keyword evidence="6 7" id="KW-0472">Membrane</keyword>
<dbReference type="Pfam" id="PF06963">
    <property type="entry name" value="FPN1"/>
    <property type="match status" value="2"/>
</dbReference>
<dbReference type="SUPFAM" id="SSF103473">
    <property type="entry name" value="MFS general substrate transporter"/>
    <property type="match status" value="1"/>
</dbReference>
<keyword evidence="4 7" id="KW-0812">Transmembrane</keyword>
<keyword evidence="9" id="KW-1185">Reference proteome</keyword>
<evidence type="ECO:0000256" key="5">
    <source>
        <dbReference type="ARBA" id="ARBA00022989"/>
    </source>
</evidence>
<reference evidence="8 9" key="1">
    <citation type="submission" date="2015-06" db="EMBL/GenBank/DDBJ databases">
        <title>Talaromyces atroroseus IBT 11181 draft genome.</title>
        <authorList>
            <person name="Rasmussen K.B."/>
            <person name="Rasmussen S."/>
            <person name="Petersen B."/>
            <person name="Sicheritz-Ponten T."/>
            <person name="Mortensen U.H."/>
            <person name="Thrane U."/>
        </authorList>
    </citation>
    <scope>NUCLEOTIDE SEQUENCE [LARGE SCALE GENOMIC DNA]</scope>
    <source>
        <strain evidence="8 9">IBT 11181</strain>
    </source>
</reference>